<keyword evidence="6 8" id="KW-1133">Transmembrane helix</keyword>
<reference evidence="9 10" key="1">
    <citation type="journal article" date="2015" name="Genome Announc.">
        <title>Genome Sequence of Ureaplasma diversum Strain ATCC 49782.</title>
        <authorList>
            <person name="Marques L.M."/>
            <person name="Guimaraes A.M."/>
            <person name="Martins H.B."/>
            <person name="Rezende I.S."/>
            <person name="Barbosa M.S."/>
            <person name="Campos G.B."/>
            <person name="do Nascimento N.C."/>
            <person name="Dos Santos A.P."/>
            <person name="Amorim A.T."/>
            <person name="Santos V.M."/>
            <person name="Messick J.B."/>
            <person name="Timenetsky J."/>
        </authorList>
    </citation>
    <scope>NUCLEOTIDE SEQUENCE [LARGE SCALE GENOMIC DNA]</scope>
    <source>
        <strain evidence="9 10">ATCC 49782</strain>
    </source>
</reference>
<dbReference type="Gene3D" id="1.10.3470.10">
    <property type="entry name" value="ABC transporter involved in vitamin B12 uptake, BtuC"/>
    <property type="match status" value="1"/>
</dbReference>
<feature type="transmembrane region" description="Helical" evidence="8">
    <location>
        <begin position="165"/>
        <end position="184"/>
    </location>
</feature>
<comment type="similarity">
    <text evidence="2">Belongs to the binding-protein-dependent transport system permease family. FecCD subfamily.</text>
</comment>
<dbReference type="Pfam" id="PF01032">
    <property type="entry name" value="FecCD"/>
    <property type="match status" value="1"/>
</dbReference>
<feature type="transmembrane region" description="Helical" evidence="8">
    <location>
        <begin position="219"/>
        <end position="239"/>
    </location>
</feature>
<dbReference type="STRING" id="42094.JM47_00120"/>
<comment type="subcellular location">
    <subcellularLocation>
        <location evidence="1">Cell membrane</location>
        <topology evidence="1">Multi-pass membrane protein</topology>
    </subcellularLocation>
</comment>
<proteinExistence type="inferred from homology"/>
<dbReference type="EMBL" id="CP009770">
    <property type="protein sequence ID" value="AJQ45084.1"/>
    <property type="molecule type" value="Genomic_DNA"/>
</dbReference>
<dbReference type="InterPro" id="IPR000522">
    <property type="entry name" value="ABC_transptr_permease_BtuC"/>
</dbReference>
<evidence type="ECO:0000313" key="9">
    <source>
        <dbReference type="EMBL" id="AJQ45084.1"/>
    </source>
</evidence>
<dbReference type="GO" id="GO:0022857">
    <property type="term" value="F:transmembrane transporter activity"/>
    <property type="evidence" value="ECO:0007669"/>
    <property type="project" value="InterPro"/>
</dbReference>
<feature type="transmembrane region" description="Helical" evidence="8">
    <location>
        <begin position="267"/>
        <end position="300"/>
    </location>
</feature>
<evidence type="ECO:0000256" key="8">
    <source>
        <dbReference type="SAM" id="Phobius"/>
    </source>
</evidence>
<keyword evidence="7 8" id="KW-0472">Membrane</keyword>
<feature type="transmembrane region" description="Helical" evidence="8">
    <location>
        <begin position="102"/>
        <end position="121"/>
    </location>
</feature>
<sequence>MKTELHKQKRKAIVNFAMIKSLNYTTKITLKFSALILIAACIAFLVLSIYHDASYGTELSTTNLDLKTRGPKLLMAFFSGGAIAVAGLLLQKVTRNHLADVSVLGIGSLNIILMTFYLISIKDKVESAANIEMRVLPIVMFLSSVIGTGIIYTLSRFGSANTEKFVIVGIALNFLFEAISVVIINPQTISRTDQNLMIALGHIKNYTLGIIPNSNYIDLPTLVTCSVLIALCLVPIWFLRKKIDLYETNEALASTTGINTERLRISIYVLVALLAGLEIVLVGYVALLGVIGASVARLLFGNRTAVALFGAFLIGAILVSFALFISSNLNTNVPVGFLSTTIIVPYFMYLIIRGK</sequence>
<keyword evidence="4" id="KW-1003">Cell membrane</keyword>
<feature type="transmembrane region" description="Helical" evidence="8">
    <location>
        <begin position="28"/>
        <end position="50"/>
    </location>
</feature>
<dbReference type="InterPro" id="IPR037294">
    <property type="entry name" value="ABC_BtuC-like"/>
</dbReference>
<dbReference type="KEGG" id="ude:JM47_00120"/>
<organism evidence="9 10">
    <name type="scientific">Ureaplasma diversum</name>
    <dbReference type="NCBI Taxonomy" id="42094"/>
    <lineage>
        <taxon>Bacteria</taxon>
        <taxon>Bacillati</taxon>
        <taxon>Mycoplasmatota</taxon>
        <taxon>Mycoplasmoidales</taxon>
        <taxon>Mycoplasmoidaceae</taxon>
        <taxon>Ureaplasma</taxon>
    </lineage>
</organism>
<keyword evidence="3" id="KW-0813">Transport</keyword>
<evidence type="ECO:0000256" key="2">
    <source>
        <dbReference type="ARBA" id="ARBA00007935"/>
    </source>
</evidence>
<dbReference type="SUPFAM" id="SSF81345">
    <property type="entry name" value="ABC transporter involved in vitamin B12 uptake, BtuC"/>
    <property type="match status" value="1"/>
</dbReference>
<feature type="transmembrane region" description="Helical" evidence="8">
    <location>
        <begin position="70"/>
        <end position="90"/>
    </location>
</feature>
<evidence type="ECO:0000256" key="5">
    <source>
        <dbReference type="ARBA" id="ARBA00022692"/>
    </source>
</evidence>
<gene>
    <name evidence="9" type="ORF">JM47_00120</name>
</gene>
<evidence type="ECO:0000256" key="6">
    <source>
        <dbReference type="ARBA" id="ARBA00022989"/>
    </source>
</evidence>
<dbReference type="PANTHER" id="PTHR30472">
    <property type="entry name" value="FERRIC ENTEROBACTIN TRANSPORT SYSTEM PERMEASE PROTEIN"/>
    <property type="match status" value="1"/>
</dbReference>
<evidence type="ECO:0000256" key="3">
    <source>
        <dbReference type="ARBA" id="ARBA00022448"/>
    </source>
</evidence>
<dbReference type="PANTHER" id="PTHR30472:SF25">
    <property type="entry name" value="ABC TRANSPORTER PERMEASE PROTEIN MJ0876-RELATED"/>
    <property type="match status" value="1"/>
</dbReference>
<evidence type="ECO:0000256" key="7">
    <source>
        <dbReference type="ARBA" id="ARBA00023136"/>
    </source>
</evidence>
<dbReference type="AlphaFoldDB" id="A0A0C5RNN2"/>
<dbReference type="PATRIC" id="fig|42094.4.peg.22"/>
<keyword evidence="5 8" id="KW-0812">Transmembrane</keyword>
<dbReference type="HOGENOM" id="CLU_013016_1_2_14"/>
<protein>
    <submittedName>
        <fullName evidence="9">Iron ABC transporter</fullName>
    </submittedName>
</protein>
<evidence type="ECO:0000256" key="4">
    <source>
        <dbReference type="ARBA" id="ARBA00022475"/>
    </source>
</evidence>
<dbReference type="CDD" id="cd06550">
    <property type="entry name" value="TM_ABC_iron-siderophores_like"/>
    <property type="match status" value="1"/>
</dbReference>
<dbReference type="GO" id="GO:0005886">
    <property type="term" value="C:plasma membrane"/>
    <property type="evidence" value="ECO:0007669"/>
    <property type="project" value="UniProtKB-SubCell"/>
</dbReference>
<dbReference type="Proteomes" id="UP000032261">
    <property type="component" value="Chromosome"/>
</dbReference>
<feature type="transmembrane region" description="Helical" evidence="8">
    <location>
        <begin position="333"/>
        <end position="352"/>
    </location>
</feature>
<name>A0A0C5RNN2_9BACT</name>
<feature type="transmembrane region" description="Helical" evidence="8">
    <location>
        <begin position="306"/>
        <end position="326"/>
    </location>
</feature>
<evidence type="ECO:0000313" key="10">
    <source>
        <dbReference type="Proteomes" id="UP000032261"/>
    </source>
</evidence>
<dbReference type="RefSeq" id="WP_208895029.1">
    <property type="nucleotide sequence ID" value="NZ_CP009770.1"/>
</dbReference>
<evidence type="ECO:0000256" key="1">
    <source>
        <dbReference type="ARBA" id="ARBA00004651"/>
    </source>
</evidence>
<accession>A0A0C5RNN2</accession>
<feature type="transmembrane region" description="Helical" evidence="8">
    <location>
        <begin position="133"/>
        <end position="153"/>
    </location>
</feature>